<dbReference type="RefSeq" id="WP_011850494.1">
    <property type="nucleotide sequence ID" value="NC_009073.1"/>
</dbReference>
<feature type="transmembrane region" description="Helical" evidence="1">
    <location>
        <begin position="143"/>
        <end position="165"/>
    </location>
</feature>
<feature type="transmembrane region" description="Helical" evidence="1">
    <location>
        <begin position="185"/>
        <end position="211"/>
    </location>
</feature>
<gene>
    <name evidence="2" type="ordered locus">Pcal_1818</name>
</gene>
<dbReference type="AlphaFoldDB" id="A3MX68"/>
<name>A3MX68_PYRCJ</name>
<evidence type="ECO:0000313" key="3">
    <source>
        <dbReference type="Proteomes" id="UP000001431"/>
    </source>
</evidence>
<sequence length="255" mass="26886">MIYPAVLAFLLAYNNSLVLLGPTAWGSGAGPRRSFAIALAGQMLGMATSNLQPLKIGTAEFFYISALYVALTAAKISLPVAVVTYAIHRPSLDAALFWLLSPAVALSAYAYEAVGGRYTTLLTLFAVMYAFGYNNLALFAENYALTAVAAAAGTYLGLSYSRWVLDLAALRSKVANSVNLAAATAAALGTALGIPISFTLVAYSALLVTSLRHRIRVIKVEKFVKAYLSIAVAVVAAAIFPALRQLLQLQAPQAT</sequence>
<dbReference type="Proteomes" id="UP000001431">
    <property type="component" value="Chromosome"/>
</dbReference>
<dbReference type="KEGG" id="pcl:Pcal_1818"/>
<reference evidence="2" key="1">
    <citation type="submission" date="2007-02" db="EMBL/GenBank/DDBJ databases">
        <title>Complete sequence of Pyrobaculum calidifontis JCM 11548.</title>
        <authorList>
            <consortium name="US DOE Joint Genome Institute"/>
            <person name="Copeland A."/>
            <person name="Lucas S."/>
            <person name="Lapidus A."/>
            <person name="Barry K."/>
            <person name="Glavina del Rio T."/>
            <person name="Dalin E."/>
            <person name="Tice H."/>
            <person name="Pitluck S."/>
            <person name="Chain P."/>
            <person name="Malfatti S."/>
            <person name="Shin M."/>
            <person name="Vergez L."/>
            <person name="Schmutz J."/>
            <person name="Larimer F."/>
            <person name="Land M."/>
            <person name="Hauser L."/>
            <person name="Kyrpides N."/>
            <person name="Mikhailova N."/>
            <person name="Cozen A.E."/>
            <person name="Fitz-Gibbon S.T."/>
            <person name="House C.H."/>
            <person name="Saltikov C."/>
            <person name="Lowe T.M."/>
            <person name="Richardson P."/>
        </authorList>
    </citation>
    <scope>NUCLEOTIDE SEQUENCE [LARGE SCALE GENOMIC DNA]</scope>
    <source>
        <strain evidence="2">JCM 11548</strain>
    </source>
</reference>
<dbReference type="HOGENOM" id="CLU_1092460_0_0_2"/>
<keyword evidence="3" id="KW-1185">Reference proteome</keyword>
<dbReference type="GeneID" id="4910200"/>
<dbReference type="OrthoDB" id="28656at2157"/>
<keyword evidence="1" id="KW-0472">Membrane</keyword>
<dbReference type="eggNOG" id="arCOG05674">
    <property type="taxonomic scope" value="Archaea"/>
</dbReference>
<keyword evidence="1" id="KW-1133">Transmembrane helix</keyword>
<keyword evidence="1" id="KW-0812">Transmembrane</keyword>
<protein>
    <submittedName>
        <fullName evidence="2">Uncharacterized protein</fullName>
    </submittedName>
</protein>
<accession>A3MX68</accession>
<feature type="transmembrane region" description="Helical" evidence="1">
    <location>
        <begin position="117"/>
        <end position="136"/>
    </location>
</feature>
<proteinExistence type="predicted"/>
<feature type="transmembrane region" description="Helical" evidence="1">
    <location>
        <begin position="94"/>
        <end position="111"/>
    </location>
</feature>
<feature type="transmembrane region" description="Helical" evidence="1">
    <location>
        <begin position="223"/>
        <end position="243"/>
    </location>
</feature>
<dbReference type="STRING" id="410359.Pcal_1818"/>
<evidence type="ECO:0000256" key="1">
    <source>
        <dbReference type="SAM" id="Phobius"/>
    </source>
</evidence>
<feature type="transmembrane region" description="Helical" evidence="1">
    <location>
        <begin position="61"/>
        <end position="87"/>
    </location>
</feature>
<evidence type="ECO:0000313" key="2">
    <source>
        <dbReference type="EMBL" id="ABO09235.1"/>
    </source>
</evidence>
<organism evidence="2 3">
    <name type="scientific">Pyrobaculum calidifontis (strain DSM 21063 / JCM 11548 / VA1)</name>
    <dbReference type="NCBI Taxonomy" id="410359"/>
    <lineage>
        <taxon>Archaea</taxon>
        <taxon>Thermoproteota</taxon>
        <taxon>Thermoprotei</taxon>
        <taxon>Thermoproteales</taxon>
        <taxon>Thermoproteaceae</taxon>
        <taxon>Pyrobaculum</taxon>
    </lineage>
</organism>
<dbReference type="EMBL" id="CP000561">
    <property type="protein sequence ID" value="ABO09235.1"/>
    <property type="molecule type" value="Genomic_DNA"/>
</dbReference>